<dbReference type="CDD" id="cd06257">
    <property type="entry name" value="DnaJ"/>
    <property type="match status" value="1"/>
</dbReference>
<feature type="coiled-coil region" evidence="4">
    <location>
        <begin position="401"/>
        <end position="435"/>
    </location>
</feature>
<dbReference type="OrthoDB" id="10250354at2759"/>
<dbReference type="InterPro" id="IPR018253">
    <property type="entry name" value="DnaJ_domain_CS"/>
</dbReference>
<dbReference type="Proteomes" id="UP000236161">
    <property type="component" value="Unassembled WGS sequence"/>
</dbReference>
<dbReference type="Gene3D" id="1.10.287.110">
    <property type="entry name" value="DnaJ domain"/>
    <property type="match status" value="1"/>
</dbReference>
<gene>
    <name evidence="7" type="primary">ATJ13</name>
    <name evidence="7" type="ORF">AXF42_Ash018051</name>
</gene>
<keyword evidence="5" id="KW-1133">Transmembrane helix</keyword>
<name>A0A2I0AVK5_9ASPA</name>
<evidence type="ECO:0000256" key="4">
    <source>
        <dbReference type="SAM" id="Coils"/>
    </source>
</evidence>
<dbReference type="GO" id="GO:0005783">
    <property type="term" value="C:endoplasmic reticulum"/>
    <property type="evidence" value="ECO:0007669"/>
    <property type="project" value="UniProtKB-ARBA"/>
</dbReference>
<feature type="domain" description="J" evidence="6">
    <location>
        <begin position="13"/>
        <end position="81"/>
    </location>
</feature>
<protein>
    <submittedName>
        <fullName evidence="7">Chaperone protein dnaJ 13</fullName>
    </submittedName>
</protein>
<dbReference type="GO" id="GO:0016020">
    <property type="term" value="C:membrane"/>
    <property type="evidence" value="ECO:0007669"/>
    <property type="project" value="UniProtKB-SubCell"/>
</dbReference>
<dbReference type="SMART" id="SM00271">
    <property type="entry name" value="DnaJ"/>
    <property type="match status" value="1"/>
</dbReference>
<dbReference type="STRING" id="1088818.A0A2I0AVK5"/>
<comment type="subcellular location">
    <subcellularLocation>
        <location evidence="1">Membrane</location>
    </subcellularLocation>
</comment>
<dbReference type="PROSITE" id="PS00636">
    <property type="entry name" value="DNAJ_1"/>
    <property type="match status" value="1"/>
</dbReference>
<sequence>MEALHSSDSSERELYAILHVSPVASDEDIRKAYRQWAQVYHPDKYLDPQMKEMATENFQRIRDAYEVLSDEHKREIYDVYGMEGLKTGYELGQKLSKPEEVKEELERLRRRKEEERVFGHSRPTGSLLANISVPQYLDGDGILRGMAMYSELQSQLSKRNLMSIAGNLSVVSNTGTGSASALLRHQISSASSIEFMATAGLRALLGVQTSRQLSQHSMATSGIAISLRDGSVNLSNAWTRQLSETTAANIQLTLGPESSISVSWHKKDEKTSAAGELKFGTASLGASGHYTHHFSAKSHGRVAGRIGSTALEFEIGGGRRISEFSSVRLFYIIGIQGISWRFELHRGGQKLLIPVLLFRELNALIAAGAFVIPSSLYFLVKKYVVKPYYRKREQQKMLDKMAKSSIQVQEARKAAEKAQKLLEVVSNRKKNKQSEKAGLVITKAVYGNLEEMKRTECGEQPSDEVFSQILDVTLPLSFLVTHTGQLKLHEGIKKSGIMGFCDPCPGLPKQLLVLYTFHGNDHQVCILRLFAC</sequence>
<dbReference type="PROSITE" id="PS50076">
    <property type="entry name" value="DNAJ_2"/>
    <property type="match status" value="1"/>
</dbReference>
<keyword evidence="3" id="KW-0143">Chaperone</keyword>
<dbReference type="Pfam" id="PF22774">
    <property type="entry name" value="DNAJC11_beta-barrel"/>
    <property type="match status" value="1"/>
</dbReference>
<dbReference type="InterPro" id="IPR024586">
    <property type="entry name" value="DnaJ-like_C11_C"/>
</dbReference>
<keyword evidence="8" id="KW-1185">Reference proteome</keyword>
<evidence type="ECO:0000256" key="2">
    <source>
        <dbReference type="ARBA" id="ARBA00023136"/>
    </source>
</evidence>
<dbReference type="AlphaFoldDB" id="A0A2I0AVK5"/>
<dbReference type="SUPFAM" id="SSF46565">
    <property type="entry name" value="Chaperone J-domain"/>
    <property type="match status" value="1"/>
</dbReference>
<dbReference type="Pfam" id="PF11875">
    <property type="entry name" value="DnaJ-like_C11_C"/>
    <property type="match status" value="1"/>
</dbReference>
<evidence type="ECO:0000256" key="1">
    <source>
        <dbReference type="ARBA" id="ARBA00004370"/>
    </source>
</evidence>
<dbReference type="InterPro" id="IPR001623">
    <property type="entry name" value="DnaJ_domain"/>
</dbReference>
<evidence type="ECO:0000256" key="3">
    <source>
        <dbReference type="ARBA" id="ARBA00023186"/>
    </source>
</evidence>
<evidence type="ECO:0000313" key="7">
    <source>
        <dbReference type="EMBL" id="PKA59584.1"/>
    </source>
</evidence>
<accession>A0A2I0AVK5</accession>
<dbReference type="PANTHER" id="PTHR44914">
    <property type="entry name" value="CHAPERONE PROTEIN DNAJ 13"/>
    <property type="match status" value="1"/>
</dbReference>
<keyword evidence="4" id="KW-0175">Coiled coil</keyword>
<evidence type="ECO:0000256" key="5">
    <source>
        <dbReference type="SAM" id="Phobius"/>
    </source>
</evidence>
<keyword evidence="2 5" id="KW-0472">Membrane</keyword>
<evidence type="ECO:0000259" key="6">
    <source>
        <dbReference type="PROSITE" id="PS50076"/>
    </source>
</evidence>
<dbReference type="PANTHER" id="PTHR44914:SF1">
    <property type="entry name" value="CHAPERONE PROTEIN DNAJ 13"/>
    <property type="match status" value="1"/>
</dbReference>
<evidence type="ECO:0000313" key="8">
    <source>
        <dbReference type="Proteomes" id="UP000236161"/>
    </source>
</evidence>
<feature type="transmembrane region" description="Helical" evidence="5">
    <location>
        <begin position="361"/>
        <end position="380"/>
    </location>
</feature>
<proteinExistence type="predicted"/>
<reference evidence="7 8" key="1">
    <citation type="journal article" date="2017" name="Nature">
        <title>The Apostasia genome and the evolution of orchids.</title>
        <authorList>
            <person name="Zhang G.Q."/>
            <person name="Liu K.W."/>
            <person name="Li Z."/>
            <person name="Lohaus R."/>
            <person name="Hsiao Y.Y."/>
            <person name="Niu S.C."/>
            <person name="Wang J.Y."/>
            <person name="Lin Y.C."/>
            <person name="Xu Q."/>
            <person name="Chen L.J."/>
            <person name="Yoshida K."/>
            <person name="Fujiwara S."/>
            <person name="Wang Z.W."/>
            <person name="Zhang Y.Q."/>
            <person name="Mitsuda N."/>
            <person name="Wang M."/>
            <person name="Liu G.H."/>
            <person name="Pecoraro L."/>
            <person name="Huang H.X."/>
            <person name="Xiao X.J."/>
            <person name="Lin M."/>
            <person name="Wu X.Y."/>
            <person name="Wu W.L."/>
            <person name="Chen Y.Y."/>
            <person name="Chang S.B."/>
            <person name="Sakamoto S."/>
            <person name="Ohme-Takagi M."/>
            <person name="Yagi M."/>
            <person name="Zeng S.J."/>
            <person name="Shen C.Y."/>
            <person name="Yeh C.M."/>
            <person name="Luo Y.B."/>
            <person name="Tsai W.C."/>
            <person name="Van de Peer Y."/>
            <person name="Liu Z.J."/>
        </authorList>
    </citation>
    <scope>NUCLEOTIDE SEQUENCE [LARGE SCALE GENOMIC DNA]</scope>
    <source>
        <strain evidence="8">cv. Shenzhen</strain>
        <tissue evidence="7">Stem</tissue>
    </source>
</reference>
<dbReference type="InterPro" id="IPR042162">
    <property type="entry name" value="AtJ13"/>
</dbReference>
<dbReference type="EMBL" id="KZ451947">
    <property type="protein sequence ID" value="PKA59584.1"/>
    <property type="molecule type" value="Genomic_DNA"/>
</dbReference>
<dbReference type="PRINTS" id="PR00625">
    <property type="entry name" value="JDOMAIN"/>
</dbReference>
<dbReference type="InterPro" id="IPR036869">
    <property type="entry name" value="J_dom_sf"/>
</dbReference>
<dbReference type="Pfam" id="PF00226">
    <property type="entry name" value="DnaJ"/>
    <property type="match status" value="1"/>
</dbReference>
<dbReference type="InterPro" id="IPR055225">
    <property type="entry name" value="DNAJC11-like_beta-barrel"/>
</dbReference>
<keyword evidence="5" id="KW-0812">Transmembrane</keyword>
<organism evidence="7 8">
    <name type="scientific">Apostasia shenzhenica</name>
    <dbReference type="NCBI Taxonomy" id="1088818"/>
    <lineage>
        <taxon>Eukaryota</taxon>
        <taxon>Viridiplantae</taxon>
        <taxon>Streptophyta</taxon>
        <taxon>Embryophyta</taxon>
        <taxon>Tracheophyta</taxon>
        <taxon>Spermatophyta</taxon>
        <taxon>Magnoliopsida</taxon>
        <taxon>Liliopsida</taxon>
        <taxon>Asparagales</taxon>
        <taxon>Orchidaceae</taxon>
        <taxon>Apostasioideae</taxon>
        <taxon>Apostasia</taxon>
    </lineage>
</organism>